<evidence type="ECO:0000313" key="11">
    <source>
        <dbReference type="Proteomes" id="UP000063229"/>
    </source>
</evidence>
<dbReference type="GO" id="GO:0005886">
    <property type="term" value="C:plasma membrane"/>
    <property type="evidence" value="ECO:0007669"/>
    <property type="project" value="UniProtKB-SubCell"/>
</dbReference>
<keyword evidence="5" id="KW-0812">Transmembrane</keyword>
<dbReference type="Proteomes" id="UP000063229">
    <property type="component" value="Chromosome"/>
</dbReference>
<dbReference type="RefSeq" id="WP_060783622.1">
    <property type="nucleotide sequence ID" value="NZ_CP014135.1"/>
</dbReference>
<feature type="domain" description="Type II secretion system protein GspC N-terminal" evidence="9">
    <location>
        <begin position="55"/>
        <end position="138"/>
    </location>
</feature>
<gene>
    <name evidence="10" type="ORF">AWM79_20165</name>
</gene>
<evidence type="ECO:0000259" key="9">
    <source>
        <dbReference type="Pfam" id="PF11356"/>
    </source>
</evidence>
<keyword evidence="11" id="KW-1185">Reference proteome</keyword>
<dbReference type="STRING" id="46677.AWM79_20165"/>
<reference evidence="10 11" key="1">
    <citation type="submission" date="2016-01" db="EMBL/GenBank/DDBJ databases">
        <authorList>
            <person name="McClelland M."/>
            <person name="Jain A."/>
            <person name="Saraogi P."/>
            <person name="Mendelson R."/>
            <person name="Westerman R."/>
            <person name="SanMiguel P."/>
            <person name="Csonka L."/>
        </authorList>
    </citation>
    <scope>NUCLEOTIDE SEQUENCE [LARGE SCALE GENOMIC DNA]</scope>
    <source>
        <strain evidence="10 11">NCPPB 2472</strain>
    </source>
</reference>
<evidence type="ECO:0000256" key="6">
    <source>
        <dbReference type="ARBA" id="ARBA00022927"/>
    </source>
</evidence>
<keyword evidence="2" id="KW-0813">Transport</keyword>
<keyword evidence="3" id="KW-1003">Cell membrane</keyword>
<keyword evidence="6" id="KW-0653">Protein transport</keyword>
<comment type="subcellular location">
    <subcellularLocation>
        <location evidence="1">Cell inner membrane</location>
    </subcellularLocation>
</comment>
<dbReference type="KEGG" id="pagb:AWM79_20165"/>
<keyword evidence="7" id="KW-1133">Transmembrane helix</keyword>
<dbReference type="AlphaFoldDB" id="A0A0X1T675"/>
<evidence type="ECO:0000256" key="3">
    <source>
        <dbReference type="ARBA" id="ARBA00022475"/>
    </source>
</evidence>
<name>A0A0X1T675_PSEAA</name>
<evidence type="ECO:0000256" key="5">
    <source>
        <dbReference type="ARBA" id="ARBA00022692"/>
    </source>
</evidence>
<sequence>MTRYAAVLPRVLLCLAPLVYGAWLAWHEWVFRQAMPAAPVFNFIAAAPAQRPEPLDPVAVATVFGLSTSEALARSAEPLQLRASFVASSGASRALLAGAQGQRIYQVGDRLPGGSVLRRIEVGRVVLWRNGREEWLALEQPVKRLLLAAGPSTGAESSIYLRPTSAKPQSE</sequence>
<evidence type="ECO:0000313" key="10">
    <source>
        <dbReference type="EMBL" id="AMB87482.1"/>
    </source>
</evidence>
<dbReference type="GO" id="GO:0015031">
    <property type="term" value="P:protein transport"/>
    <property type="evidence" value="ECO:0007669"/>
    <property type="project" value="UniProtKB-KW"/>
</dbReference>
<keyword evidence="4" id="KW-0997">Cell inner membrane</keyword>
<evidence type="ECO:0000256" key="4">
    <source>
        <dbReference type="ARBA" id="ARBA00022519"/>
    </source>
</evidence>
<dbReference type="EMBL" id="CP014135">
    <property type="protein sequence ID" value="AMB87482.1"/>
    <property type="molecule type" value="Genomic_DNA"/>
</dbReference>
<dbReference type="InterPro" id="IPR024961">
    <property type="entry name" value="T2SS_GspC_N"/>
</dbReference>
<proteinExistence type="predicted"/>
<evidence type="ECO:0000256" key="8">
    <source>
        <dbReference type="ARBA" id="ARBA00023136"/>
    </source>
</evidence>
<dbReference type="Pfam" id="PF11356">
    <property type="entry name" value="T2SSC"/>
    <property type="match status" value="1"/>
</dbReference>
<accession>A0A0X1T675</accession>
<evidence type="ECO:0000256" key="2">
    <source>
        <dbReference type="ARBA" id="ARBA00022448"/>
    </source>
</evidence>
<dbReference type="Gene3D" id="2.30.30.830">
    <property type="match status" value="1"/>
</dbReference>
<protein>
    <submittedName>
        <fullName evidence="10">Protein XcpP</fullName>
    </submittedName>
</protein>
<evidence type="ECO:0000256" key="7">
    <source>
        <dbReference type="ARBA" id="ARBA00022989"/>
    </source>
</evidence>
<keyword evidence="8" id="KW-0472">Membrane</keyword>
<evidence type="ECO:0000256" key="1">
    <source>
        <dbReference type="ARBA" id="ARBA00004533"/>
    </source>
</evidence>
<organism evidence="10 11">
    <name type="scientific">Pseudomonas agarici</name>
    <dbReference type="NCBI Taxonomy" id="46677"/>
    <lineage>
        <taxon>Bacteria</taxon>
        <taxon>Pseudomonadati</taxon>
        <taxon>Pseudomonadota</taxon>
        <taxon>Gammaproteobacteria</taxon>
        <taxon>Pseudomonadales</taxon>
        <taxon>Pseudomonadaceae</taxon>
        <taxon>Pseudomonas</taxon>
    </lineage>
</organism>